<sequence>MEVVRSDLDQFFAYSTHRQIEIRDSKLGLTYIILQVLLMSYIVFYVFLYEEAYFKREHAPGTIVTHVRGDTAAVSSGKPGTRYFSAGEIAYPGLQNGHLFITTRMRVENQSRGLCHDLTMPCETDADCSVHVGGTCTDSFFCYEPSWCQVDEKPEIYEVESSDLQIWTKSSIQFISLAPEKVFSTEDNHAYPELGYNAFTVRDLLMRCEPAPVRFEEISELGAAIEVQFMWECDVGDYDCRPEVHVRRVDTVFDPDNIGFSFSHAEYISENQRMLNQVSGVRIYMHTLGTGRKVHIQEIIFQFSINMSIMVLAEVVADLMLKVMAARKRYLARKYVISPDFGDYRKKAEELQSAASVIPQKLSKAEKDAQDQERAWLRQLDEAT</sequence>
<dbReference type="GO" id="GO:0015267">
    <property type="term" value="F:channel activity"/>
    <property type="evidence" value="ECO:0007669"/>
    <property type="project" value="UniProtKB-ARBA"/>
</dbReference>
<dbReference type="EMBL" id="HBFQ01023795">
    <property type="protein sequence ID" value="CAD8842394.1"/>
    <property type="molecule type" value="Transcribed_RNA"/>
</dbReference>
<dbReference type="PANTHER" id="PTHR10125">
    <property type="entry name" value="P2X PURINOCEPTOR"/>
    <property type="match status" value="1"/>
</dbReference>
<keyword evidence="4 10" id="KW-0812">Transmembrane</keyword>
<dbReference type="AlphaFoldDB" id="A0A7S1F3J0"/>
<proteinExistence type="inferred from homology"/>
<evidence type="ECO:0000256" key="2">
    <source>
        <dbReference type="ARBA" id="ARBA00009848"/>
    </source>
</evidence>
<dbReference type="InterPro" id="IPR027309">
    <property type="entry name" value="P2X_extracellular_dom_sf"/>
</dbReference>
<evidence type="ECO:0000256" key="9">
    <source>
        <dbReference type="ARBA" id="ARBA00023303"/>
    </source>
</evidence>
<accession>A0A7S1F3J0</accession>
<keyword evidence="7 10" id="KW-0472">Membrane</keyword>
<keyword evidence="3" id="KW-0813">Transport</keyword>
<dbReference type="GO" id="GO:0012505">
    <property type="term" value="C:endomembrane system"/>
    <property type="evidence" value="ECO:0007669"/>
    <property type="project" value="UniProtKB-SubCell"/>
</dbReference>
<evidence type="ECO:0000256" key="4">
    <source>
        <dbReference type="ARBA" id="ARBA00022692"/>
    </source>
</evidence>
<evidence type="ECO:0000256" key="1">
    <source>
        <dbReference type="ARBA" id="ARBA00004308"/>
    </source>
</evidence>
<evidence type="ECO:0000256" key="7">
    <source>
        <dbReference type="ARBA" id="ARBA00023136"/>
    </source>
</evidence>
<evidence type="ECO:0000256" key="10">
    <source>
        <dbReference type="SAM" id="Phobius"/>
    </source>
</evidence>
<name>A0A7S1F3J0_NOCSC</name>
<dbReference type="InterPro" id="IPR059116">
    <property type="entry name" value="P2X_receptor"/>
</dbReference>
<evidence type="ECO:0000256" key="5">
    <source>
        <dbReference type="ARBA" id="ARBA00022989"/>
    </source>
</evidence>
<comment type="subcellular location">
    <subcellularLocation>
        <location evidence="1">Endomembrane system</location>
    </subcellularLocation>
</comment>
<keyword evidence="6" id="KW-0406">Ion transport</keyword>
<dbReference type="PANTHER" id="PTHR10125:SF31">
    <property type="entry name" value="P2X RECEPTOR E"/>
    <property type="match status" value="1"/>
</dbReference>
<dbReference type="GO" id="GO:0016020">
    <property type="term" value="C:membrane"/>
    <property type="evidence" value="ECO:0007669"/>
    <property type="project" value="TreeGrafter"/>
</dbReference>
<dbReference type="GO" id="GO:0070588">
    <property type="term" value="P:calcium ion transmembrane transport"/>
    <property type="evidence" value="ECO:0007669"/>
    <property type="project" value="TreeGrafter"/>
</dbReference>
<keyword evidence="5 10" id="KW-1133">Transmembrane helix</keyword>
<evidence type="ECO:0000256" key="3">
    <source>
        <dbReference type="ARBA" id="ARBA00022448"/>
    </source>
</evidence>
<dbReference type="GO" id="GO:0007165">
    <property type="term" value="P:signal transduction"/>
    <property type="evidence" value="ECO:0007669"/>
    <property type="project" value="UniProtKB-ARBA"/>
</dbReference>
<feature type="transmembrane region" description="Helical" evidence="10">
    <location>
        <begin position="28"/>
        <end position="48"/>
    </location>
</feature>
<keyword evidence="9" id="KW-0407">Ion channel</keyword>
<reference evidence="11" key="1">
    <citation type="submission" date="2021-01" db="EMBL/GenBank/DDBJ databases">
        <authorList>
            <person name="Corre E."/>
            <person name="Pelletier E."/>
            <person name="Niang G."/>
            <person name="Scheremetjew M."/>
            <person name="Finn R."/>
            <person name="Kale V."/>
            <person name="Holt S."/>
            <person name="Cochrane G."/>
            <person name="Meng A."/>
            <person name="Brown T."/>
            <person name="Cohen L."/>
        </authorList>
    </citation>
    <scope>NUCLEOTIDE SEQUENCE</scope>
</reference>
<dbReference type="Gene3D" id="2.60.490.10">
    <property type="entry name" value="atp-gated p2x4 ion channel domain"/>
    <property type="match status" value="1"/>
</dbReference>
<evidence type="ECO:0000256" key="8">
    <source>
        <dbReference type="ARBA" id="ARBA00023286"/>
    </source>
</evidence>
<dbReference type="Gene3D" id="1.10.287.940">
    <property type="entry name" value="atp-gated p2x4 ion channel"/>
    <property type="match status" value="1"/>
</dbReference>
<organism evidence="11">
    <name type="scientific">Noctiluca scintillans</name>
    <name type="common">Sea sparkle</name>
    <name type="synonym">Red tide dinoflagellate</name>
    <dbReference type="NCBI Taxonomy" id="2966"/>
    <lineage>
        <taxon>Eukaryota</taxon>
        <taxon>Sar</taxon>
        <taxon>Alveolata</taxon>
        <taxon>Dinophyceae</taxon>
        <taxon>Noctilucales</taxon>
        <taxon>Noctilucaceae</taxon>
        <taxon>Noctiluca</taxon>
    </lineage>
</organism>
<evidence type="ECO:0000313" key="11">
    <source>
        <dbReference type="EMBL" id="CAD8842394.1"/>
    </source>
</evidence>
<gene>
    <name evidence="11" type="ORF">NSCI0253_LOCUS16742</name>
</gene>
<comment type="similarity">
    <text evidence="2">Belongs to the P2X receptor family.</text>
</comment>
<keyword evidence="8" id="KW-1071">Ligand-gated ion channel</keyword>
<evidence type="ECO:0000256" key="6">
    <source>
        <dbReference type="ARBA" id="ARBA00023065"/>
    </source>
</evidence>
<dbReference type="Pfam" id="PF00864">
    <property type="entry name" value="P2X_receptor"/>
    <property type="match status" value="1"/>
</dbReference>
<protein>
    <submittedName>
        <fullName evidence="11">Uncharacterized protein</fullName>
    </submittedName>
</protein>